<reference evidence="1" key="1">
    <citation type="submission" date="2013-12" db="EMBL/GenBank/DDBJ databases">
        <title>A Varibaculum cambriense genome reconstructed from a premature infant gut community with otherwise low bacterial novelty that shifts toward anaerobic metabolism during the third week of life.</title>
        <authorList>
            <person name="Brown C.T."/>
            <person name="Sharon I."/>
            <person name="Thomas B.C."/>
            <person name="Castelle C.J."/>
            <person name="Morowitz M.J."/>
            <person name="Banfield J.F."/>
        </authorList>
    </citation>
    <scope>NUCLEOTIDE SEQUENCE</scope>
</reference>
<dbReference type="EMBL" id="AZMM01015436">
    <property type="protein sequence ID" value="ETJ30041.1"/>
    <property type="molecule type" value="Genomic_DNA"/>
</dbReference>
<feature type="non-terminal residue" evidence="1">
    <location>
        <position position="86"/>
    </location>
</feature>
<dbReference type="AlphaFoldDB" id="W1XIT5"/>
<proteinExistence type="predicted"/>
<gene>
    <name evidence="1" type="ORF">Q604_UNBC15436G0001</name>
</gene>
<name>W1XIT5_9ZZZZ</name>
<evidence type="ECO:0000313" key="1">
    <source>
        <dbReference type="EMBL" id="ETJ30041.1"/>
    </source>
</evidence>
<comment type="caution">
    <text evidence="1">The sequence shown here is derived from an EMBL/GenBank/DDBJ whole genome shotgun (WGS) entry which is preliminary data.</text>
</comment>
<protein>
    <submittedName>
        <fullName evidence="1">Uncharacterized protein</fullName>
    </submittedName>
</protein>
<accession>W1XIT5</accession>
<sequence>EIPKTITDQIQQYIQNESLKKKERKILELFIKASSYTDSEIQEICAAEGIRFIAQSVMKFMEEYINKLNDQGHDWIGFRVIGMSTY</sequence>
<feature type="non-terminal residue" evidence="1">
    <location>
        <position position="1"/>
    </location>
</feature>
<organism evidence="1">
    <name type="scientific">human gut metagenome</name>
    <dbReference type="NCBI Taxonomy" id="408170"/>
    <lineage>
        <taxon>unclassified sequences</taxon>
        <taxon>metagenomes</taxon>
        <taxon>organismal metagenomes</taxon>
    </lineage>
</organism>